<keyword evidence="2 5" id="KW-0378">Hydrolase</keyword>
<gene>
    <name evidence="5" type="ORF">PBOR_13505</name>
</gene>
<keyword evidence="3" id="KW-0326">Glycosidase</keyword>
<evidence type="ECO:0000256" key="1">
    <source>
        <dbReference type="ARBA" id="ARBA00010833"/>
    </source>
</evidence>
<dbReference type="HOGENOM" id="CLU_025779_0_0_9"/>
<dbReference type="PANTHER" id="PTHR10412">
    <property type="entry name" value="MANNOSYL-OLIGOSACCHARIDE GLUCOSIDASE"/>
    <property type="match status" value="1"/>
</dbReference>
<dbReference type="Proteomes" id="UP000029518">
    <property type="component" value="Chromosome"/>
</dbReference>
<dbReference type="OrthoDB" id="9798687at2"/>
<evidence type="ECO:0000259" key="4">
    <source>
        <dbReference type="Pfam" id="PF22422"/>
    </source>
</evidence>
<evidence type="ECO:0000313" key="6">
    <source>
        <dbReference type="Proteomes" id="UP000029518"/>
    </source>
</evidence>
<dbReference type="GO" id="GO:0009311">
    <property type="term" value="P:oligosaccharide metabolic process"/>
    <property type="evidence" value="ECO:0007669"/>
    <property type="project" value="InterPro"/>
</dbReference>
<reference evidence="5" key="1">
    <citation type="submission" date="2014-08" db="EMBL/GenBank/DDBJ databases">
        <title>Comparative genomics of the Paenibacillus odorifer group.</title>
        <authorList>
            <person name="den Bakker H.C."/>
            <person name="Tsai Y.-C.Y.-C."/>
            <person name="Martin N."/>
            <person name="Korlach J."/>
            <person name="Wiedmann M."/>
        </authorList>
    </citation>
    <scope>NUCLEOTIDE SEQUENCE [LARGE SCALE GENOMIC DNA]</scope>
    <source>
        <strain evidence="5">DSM 13188</strain>
    </source>
</reference>
<dbReference type="GO" id="GO:0004573">
    <property type="term" value="F:Glc3Man9GlcNAc2 oligosaccharide glucosidase activity"/>
    <property type="evidence" value="ECO:0007669"/>
    <property type="project" value="InterPro"/>
</dbReference>
<evidence type="ECO:0000313" key="5">
    <source>
        <dbReference type="EMBL" id="AIQ57834.1"/>
    </source>
</evidence>
<dbReference type="InterPro" id="IPR054491">
    <property type="entry name" value="MGH1-like_GH"/>
</dbReference>
<dbReference type="InterPro" id="IPR008928">
    <property type="entry name" value="6-hairpin_glycosidase_sf"/>
</dbReference>
<dbReference type="AlphaFoldDB" id="A0A089MMU4"/>
<keyword evidence="6" id="KW-1185">Reference proteome</keyword>
<sequence>MAFLNVYTANKFVSENVFLSEIPENEELPLFKEIKQSLPQPFWNENELAIECYWKAWELAFNNLRKPTSENGFITNYIDTAFNNLLFMWDSCFILLFAKYGNRVFNFQKTLDNLYSKQHKDGFISRVINEMNGQDRFHRFDPVSTGPNILPFSEWEYYLNFGDKDRLKRVFPVLVGYHKWLREFRTWRDGSYWSSGWGCGMDNQPRLEKMYHVGFSHGHMVWSDTCFQQLLSAKLILSMSDEIGRRHEVPEFEEEIKYLSDFVNSTLWDEKSSYYYDLWKNNELNHVKSIGGYWALLADVVPESKKEGFISHLTNEKEFNRPHPIPSLSADHPEYREDAGYWRGGVWAPMNYMVLKGLSKSGYNALAHDIGVRHLEAVVKVYEDTGTLWENYSAEKALPGVPAKPDFVGWTGLSPIAILFEYIFGLKPDVPNSKLEWDVRLLDAHGISQYPFGKEGILDLSCEGRKSTDERPVIRATSNIPVTILVKWEKGKEYIELGK</sequence>
<organism evidence="5 6">
    <name type="scientific">Paenibacillus borealis</name>
    <dbReference type="NCBI Taxonomy" id="160799"/>
    <lineage>
        <taxon>Bacteria</taxon>
        <taxon>Bacillati</taxon>
        <taxon>Bacillota</taxon>
        <taxon>Bacilli</taxon>
        <taxon>Bacillales</taxon>
        <taxon>Paenibacillaceae</taxon>
        <taxon>Paenibacillus</taxon>
    </lineage>
</organism>
<dbReference type="InterPro" id="IPR004888">
    <property type="entry name" value="Glycoside_hydrolase_63"/>
</dbReference>
<dbReference type="GO" id="GO:0006487">
    <property type="term" value="P:protein N-linked glycosylation"/>
    <property type="evidence" value="ECO:0007669"/>
    <property type="project" value="TreeGrafter"/>
</dbReference>
<dbReference type="InterPro" id="IPR012341">
    <property type="entry name" value="6hp_glycosidase-like_sf"/>
</dbReference>
<dbReference type="EMBL" id="CP009285">
    <property type="protein sequence ID" value="AIQ57834.1"/>
    <property type="molecule type" value="Genomic_DNA"/>
</dbReference>
<dbReference type="KEGG" id="pbd:PBOR_13505"/>
<dbReference type="SUPFAM" id="SSF48208">
    <property type="entry name" value="Six-hairpin glycosidases"/>
    <property type="match status" value="1"/>
</dbReference>
<name>A0A089MMU4_PAEBO</name>
<dbReference type="Pfam" id="PF22422">
    <property type="entry name" value="MGH1-like_GH"/>
    <property type="match status" value="1"/>
</dbReference>
<dbReference type="PANTHER" id="PTHR10412:SF11">
    <property type="entry name" value="MANNOSYL-OLIGOSACCHARIDE GLUCOSIDASE"/>
    <property type="match status" value="1"/>
</dbReference>
<accession>A0A089MMU4</accession>
<evidence type="ECO:0000256" key="2">
    <source>
        <dbReference type="ARBA" id="ARBA00022801"/>
    </source>
</evidence>
<feature type="domain" description="Mannosylglycerate hydrolase MGH1-like glycoside hydrolase" evidence="4">
    <location>
        <begin position="88"/>
        <end position="393"/>
    </location>
</feature>
<dbReference type="Gene3D" id="1.50.10.10">
    <property type="match status" value="1"/>
</dbReference>
<evidence type="ECO:0000256" key="3">
    <source>
        <dbReference type="ARBA" id="ARBA00023295"/>
    </source>
</evidence>
<proteinExistence type="inferred from homology"/>
<dbReference type="RefSeq" id="WP_042212172.1">
    <property type="nucleotide sequence ID" value="NZ_CP009285.1"/>
</dbReference>
<protein>
    <submittedName>
        <fullName evidence="5">Glycoside hydrolase</fullName>
    </submittedName>
</protein>
<comment type="similarity">
    <text evidence="1">Belongs to the glycosyl hydrolase 63 family.</text>
</comment>